<reference evidence="3 4" key="1">
    <citation type="submission" date="2020-07" db="EMBL/GenBank/DDBJ databases">
        <title>Sequencing the genomes of 1000 actinobacteria strains.</title>
        <authorList>
            <person name="Klenk H.-P."/>
        </authorList>
    </citation>
    <scope>NUCLEOTIDE SEQUENCE [LARGE SCALE GENOMIC DNA]</scope>
    <source>
        <strain evidence="3 4">DSM 45772</strain>
    </source>
</reference>
<keyword evidence="2" id="KW-0326">Glycosidase</keyword>
<comment type="similarity">
    <text evidence="1 2">Belongs to the glycosyl hydrolase 12 (cellulase H) family.</text>
</comment>
<gene>
    <name evidence="3" type="ORF">BJ983_001414</name>
</gene>
<comment type="caution">
    <text evidence="3">The sequence shown here is derived from an EMBL/GenBank/DDBJ whole genome shotgun (WGS) entry which is preliminary data.</text>
</comment>
<dbReference type="AlphaFoldDB" id="A0A7Y9DUC9"/>
<proteinExistence type="inferred from homology"/>
<name>A0A7Y9DUC9_9PSEU</name>
<evidence type="ECO:0000313" key="3">
    <source>
        <dbReference type="EMBL" id="NYD35312.1"/>
    </source>
</evidence>
<evidence type="ECO:0000313" key="4">
    <source>
        <dbReference type="Proteomes" id="UP000535890"/>
    </source>
</evidence>
<dbReference type="GO" id="GO:0008810">
    <property type="term" value="F:cellulase activity"/>
    <property type="evidence" value="ECO:0007669"/>
    <property type="project" value="InterPro"/>
</dbReference>
<dbReference type="PANTHER" id="PTHR34002">
    <property type="entry name" value="BLR1656 PROTEIN"/>
    <property type="match status" value="1"/>
</dbReference>
<dbReference type="EMBL" id="JACCBN010000001">
    <property type="protein sequence ID" value="NYD35312.1"/>
    <property type="molecule type" value="Genomic_DNA"/>
</dbReference>
<dbReference type="InterPro" id="IPR002594">
    <property type="entry name" value="GH12"/>
</dbReference>
<dbReference type="GO" id="GO:0000272">
    <property type="term" value="P:polysaccharide catabolic process"/>
    <property type="evidence" value="ECO:0007669"/>
    <property type="project" value="UniProtKB-KW"/>
</dbReference>
<evidence type="ECO:0008006" key="5">
    <source>
        <dbReference type="Google" id="ProtNLM"/>
    </source>
</evidence>
<dbReference type="PANTHER" id="PTHR34002:SF9">
    <property type="entry name" value="XYLOGLUCAN-SPECIFIC ENDO-BETA-1,4-GLUCANASE A"/>
    <property type="match status" value="1"/>
</dbReference>
<protein>
    <recommendedName>
        <fullName evidence="5">Glycosyl hydrolase family 12</fullName>
    </recommendedName>
</protein>
<dbReference type="InterPro" id="IPR013320">
    <property type="entry name" value="ConA-like_dom_sf"/>
</dbReference>
<evidence type="ECO:0000256" key="1">
    <source>
        <dbReference type="ARBA" id="ARBA00005519"/>
    </source>
</evidence>
<sequence>MMDRTPDTTVTHHGGRAAVRRAATRATHRTRFLVAALLTLVVAAGSLLVGNAVASAATYPQVCDQFGSKLVGGKYVAQNNRWGTSRNQCITPFDTGFSLDVAEGTNNGGPSSYPSLYRGCVYGYCTPGSTNVLPAPVKSLGTVRSNFATTGPDKSQPVNQYNTAYDIWFDPSATQSGRNTGAEMMIWLNRTSWVQPIGKPYYDVNIGGQVYTVWYGKIDLPVISYVKKVPTTSVSNLPIDSFVKDATARGVIKSTWYMTSVQAGFEPWTGGKGLKVTNFSVTRNGL</sequence>
<keyword evidence="2" id="KW-0624">Polysaccharide degradation</keyword>
<dbReference type="RefSeq" id="WP_179793170.1">
    <property type="nucleotide sequence ID" value="NZ_BAABHP010000004.1"/>
</dbReference>
<keyword evidence="4" id="KW-1185">Reference proteome</keyword>
<keyword evidence="2" id="KW-0378">Hydrolase</keyword>
<evidence type="ECO:0000256" key="2">
    <source>
        <dbReference type="RuleBase" id="RU361163"/>
    </source>
</evidence>
<keyword evidence="2" id="KW-0119">Carbohydrate metabolism</keyword>
<dbReference type="Gene3D" id="2.60.120.180">
    <property type="match status" value="1"/>
</dbReference>
<dbReference type="Pfam" id="PF01670">
    <property type="entry name" value="Glyco_hydro_12"/>
    <property type="match status" value="1"/>
</dbReference>
<accession>A0A7Y9DUC9</accession>
<dbReference type="InterPro" id="IPR013319">
    <property type="entry name" value="GH11/12"/>
</dbReference>
<organism evidence="3 4">
    <name type="scientific">Actinomycetospora corticicola</name>
    <dbReference type="NCBI Taxonomy" id="663602"/>
    <lineage>
        <taxon>Bacteria</taxon>
        <taxon>Bacillati</taxon>
        <taxon>Actinomycetota</taxon>
        <taxon>Actinomycetes</taxon>
        <taxon>Pseudonocardiales</taxon>
        <taxon>Pseudonocardiaceae</taxon>
        <taxon>Actinomycetospora</taxon>
    </lineage>
</organism>
<dbReference type="SUPFAM" id="SSF49899">
    <property type="entry name" value="Concanavalin A-like lectins/glucanases"/>
    <property type="match status" value="1"/>
</dbReference>
<dbReference type="Proteomes" id="UP000535890">
    <property type="component" value="Unassembled WGS sequence"/>
</dbReference>